<keyword evidence="2" id="KW-1185">Reference proteome</keyword>
<reference evidence="1 2" key="1">
    <citation type="journal article" date="2020" name="BMC Genomics">
        <title>Intraspecific diversification of the crop wild relative Brassica cretica Lam. using demographic model selection.</title>
        <authorList>
            <person name="Kioukis A."/>
            <person name="Michalopoulou V.A."/>
            <person name="Briers L."/>
            <person name="Pirintsos S."/>
            <person name="Studholme D.J."/>
            <person name="Pavlidis P."/>
            <person name="Sarris P.F."/>
        </authorList>
    </citation>
    <scope>NUCLEOTIDE SEQUENCE [LARGE SCALE GENOMIC DNA]</scope>
    <source>
        <strain evidence="2">cv. PFS-1207/04</strain>
    </source>
</reference>
<proteinExistence type="predicted"/>
<accession>A0ABQ7EUK5</accession>
<protein>
    <submittedName>
        <fullName evidence="1">Uncharacterized protein</fullName>
    </submittedName>
</protein>
<dbReference type="EMBL" id="QGKV02000297">
    <property type="protein sequence ID" value="KAF3607252.1"/>
    <property type="molecule type" value="Genomic_DNA"/>
</dbReference>
<evidence type="ECO:0000313" key="1">
    <source>
        <dbReference type="EMBL" id="KAF3607252.1"/>
    </source>
</evidence>
<dbReference type="InterPro" id="IPR014752">
    <property type="entry name" value="Arrestin-like_C"/>
</dbReference>
<evidence type="ECO:0000313" key="2">
    <source>
        <dbReference type="Proteomes" id="UP000266723"/>
    </source>
</evidence>
<sequence length="111" mass="13211">MVNVLGEAELLEEAEAMIKNITVEEATIIWSFFLFSRKTVMLRWLNRRCFFGKASEEGRMVFHGRRLQSSRVCIFLQEKIPYSHNINVKYSLILVLVDEEDHCYFKQQEMM</sequence>
<gene>
    <name evidence="1" type="ORF">DY000_02046218</name>
</gene>
<comment type="caution">
    <text evidence="1">The sequence shown here is derived from an EMBL/GenBank/DDBJ whole genome shotgun (WGS) entry which is preliminary data.</text>
</comment>
<name>A0ABQ7EUK5_BRACR</name>
<dbReference type="Gene3D" id="2.60.40.640">
    <property type="match status" value="1"/>
</dbReference>
<organism evidence="1 2">
    <name type="scientific">Brassica cretica</name>
    <name type="common">Mustard</name>
    <dbReference type="NCBI Taxonomy" id="69181"/>
    <lineage>
        <taxon>Eukaryota</taxon>
        <taxon>Viridiplantae</taxon>
        <taxon>Streptophyta</taxon>
        <taxon>Embryophyta</taxon>
        <taxon>Tracheophyta</taxon>
        <taxon>Spermatophyta</taxon>
        <taxon>Magnoliopsida</taxon>
        <taxon>eudicotyledons</taxon>
        <taxon>Gunneridae</taxon>
        <taxon>Pentapetalae</taxon>
        <taxon>rosids</taxon>
        <taxon>malvids</taxon>
        <taxon>Brassicales</taxon>
        <taxon>Brassicaceae</taxon>
        <taxon>Brassiceae</taxon>
        <taxon>Brassica</taxon>
    </lineage>
</organism>
<dbReference type="Proteomes" id="UP000266723">
    <property type="component" value="Unassembled WGS sequence"/>
</dbReference>